<accession>A0A2H1H4H2</accession>
<dbReference type="InterPro" id="IPR038883">
    <property type="entry name" value="AN11006-like"/>
</dbReference>
<dbReference type="PANTHER" id="PTHR42085">
    <property type="entry name" value="F-BOX DOMAIN-CONTAINING PROTEIN"/>
    <property type="match status" value="1"/>
</dbReference>
<reference evidence="3" key="1">
    <citation type="submission" date="2017-05" db="EMBL/GenBank/DDBJ databases">
        <authorList>
            <person name="Song R."/>
            <person name="Chenine A.L."/>
            <person name="Ruprecht R.M."/>
        </authorList>
    </citation>
    <scope>NUCLEOTIDE SEQUENCE [LARGE SCALE GENOMIC DNA]</scope>
</reference>
<name>A0A2H1H4H2_ZYMTR</name>
<dbReference type="EMBL" id="LT854263">
    <property type="protein sequence ID" value="SMR60678.1"/>
    <property type="molecule type" value="Genomic_DNA"/>
</dbReference>
<dbReference type="PANTHER" id="PTHR42085:SF1">
    <property type="entry name" value="F-BOX DOMAIN-CONTAINING PROTEIN"/>
    <property type="match status" value="1"/>
</dbReference>
<proteinExistence type="predicted"/>
<organism evidence="2 3">
    <name type="scientific">Zymoseptoria tritici ST99CH_1E4</name>
    <dbReference type="NCBI Taxonomy" id="1276532"/>
    <lineage>
        <taxon>Eukaryota</taxon>
        <taxon>Fungi</taxon>
        <taxon>Dikarya</taxon>
        <taxon>Ascomycota</taxon>
        <taxon>Pezizomycotina</taxon>
        <taxon>Dothideomycetes</taxon>
        <taxon>Dothideomycetidae</taxon>
        <taxon>Mycosphaerellales</taxon>
        <taxon>Mycosphaerellaceae</taxon>
        <taxon>Zymoseptoria</taxon>
    </lineage>
</organism>
<evidence type="ECO:0000256" key="1">
    <source>
        <dbReference type="SAM" id="MobiDB-lite"/>
    </source>
</evidence>
<evidence type="ECO:0000313" key="2">
    <source>
        <dbReference type="EMBL" id="SMR60678.1"/>
    </source>
</evidence>
<feature type="region of interest" description="Disordered" evidence="1">
    <location>
        <begin position="1"/>
        <end position="26"/>
    </location>
</feature>
<dbReference type="AlphaFoldDB" id="A0A2H1H4H2"/>
<gene>
    <name evidence="2" type="ORF">ZT1E4_G10643</name>
</gene>
<sequence>MTDSSGDRNGGAAKRADSPLSSSDEAVETKIVATRALSAEGKTIMPLADSPSVPSDGVLESEMVVEQSPFMRIPAELRIPIYKLLVLPRPAKTIECFYDPCGDGSTFLASTCKPASSQIRTFKCIGCCDLLPNRSQDVHLEILRTSRQIYHEASAVLYEHVQVDADSLWVETSRYPSASLAPHIRHLCWIVPHGNQFLLEMIARVKDHLPNFPNLQVVRLHQDVDLTEPWSKRLDNTTLDLLTRLGDQVEFFVDVHIVKAWSQSDEDNDGWAEQIFSCAGDEKRQKELNAQAIELRQQLVDDLSETFKRKGKVLRVREEGVVEAEIASDEQDGLMEDAEVAEDQQDGMMDAEVAEDGQEG</sequence>
<protein>
    <submittedName>
        <fullName evidence="2">Uncharacterized protein</fullName>
    </submittedName>
</protein>
<evidence type="ECO:0000313" key="3">
    <source>
        <dbReference type="Proteomes" id="UP000245764"/>
    </source>
</evidence>
<feature type="region of interest" description="Disordered" evidence="1">
    <location>
        <begin position="341"/>
        <end position="360"/>
    </location>
</feature>
<dbReference type="Proteomes" id="UP000245764">
    <property type="component" value="Chromosome 11"/>
</dbReference>